<dbReference type="InterPro" id="IPR027417">
    <property type="entry name" value="P-loop_NTPase"/>
</dbReference>
<feature type="domain" description="Clp1 C-terminal" evidence="7">
    <location>
        <begin position="307"/>
        <end position="418"/>
    </location>
</feature>
<evidence type="ECO:0000313" key="10">
    <source>
        <dbReference type="EMBL" id="KAA8493722.1"/>
    </source>
</evidence>
<dbReference type="PANTHER" id="PTHR12755:SF6">
    <property type="entry name" value="POLYRIBONUCLEOTIDE 5'-HYDROXYL-KINASE CLP1"/>
    <property type="match status" value="1"/>
</dbReference>
<dbReference type="InterPro" id="IPR045116">
    <property type="entry name" value="Clp1/Grc3"/>
</dbReference>
<dbReference type="GO" id="GO:0005849">
    <property type="term" value="C:mRNA cleavage factor complex"/>
    <property type="evidence" value="ECO:0007669"/>
    <property type="project" value="InterPro"/>
</dbReference>
<dbReference type="OrthoDB" id="258143at2759"/>
<organism evidence="10 11">
    <name type="scientific">Porphyridium purpureum</name>
    <name type="common">Red alga</name>
    <name type="synonym">Porphyridium cruentum</name>
    <dbReference type="NCBI Taxonomy" id="35688"/>
    <lineage>
        <taxon>Eukaryota</taxon>
        <taxon>Rhodophyta</taxon>
        <taxon>Bangiophyceae</taxon>
        <taxon>Porphyridiales</taxon>
        <taxon>Porphyridiaceae</taxon>
        <taxon>Porphyridium</taxon>
    </lineage>
</organism>
<dbReference type="SUPFAM" id="SSF52540">
    <property type="entry name" value="P-loop containing nucleoside triphosphate hydrolases"/>
    <property type="match status" value="1"/>
</dbReference>
<evidence type="ECO:0000259" key="8">
    <source>
        <dbReference type="Pfam" id="PF16573"/>
    </source>
</evidence>
<protein>
    <recommendedName>
        <fullName evidence="6">Protein CLP1 homolog</fullName>
    </recommendedName>
</protein>
<dbReference type="HAMAP" id="MF_03035">
    <property type="entry name" value="Clp1"/>
    <property type="match status" value="1"/>
</dbReference>
<keyword evidence="5 6" id="KW-0539">Nucleus</keyword>
<dbReference type="Pfam" id="PF16573">
    <property type="entry name" value="CLP1_N"/>
    <property type="match status" value="1"/>
</dbReference>
<dbReference type="GO" id="GO:0031124">
    <property type="term" value="P:mRNA 3'-end processing"/>
    <property type="evidence" value="ECO:0007669"/>
    <property type="project" value="UniProtKB-UniRule"/>
</dbReference>
<dbReference type="Pfam" id="PF16575">
    <property type="entry name" value="CLP1_P"/>
    <property type="match status" value="1"/>
</dbReference>
<dbReference type="Gene3D" id="2.60.120.1030">
    <property type="entry name" value="Clp1, DNA binding domain"/>
    <property type="match status" value="1"/>
</dbReference>
<comment type="subcellular location">
    <subcellularLocation>
        <location evidence="1 6">Nucleus</location>
    </subcellularLocation>
</comment>
<feature type="binding site" evidence="6">
    <location>
        <begin position="118"/>
        <end position="123"/>
    </location>
    <ligand>
        <name>ATP</name>
        <dbReference type="ChEBI" id="CHEBI:30616"/>
    </ligand>
</feature>
<dbReference type="Pfam" id="PF06807">
    <property type="entry name" value="Clp1"/>
    <property type="match status" value="1"/>
</dbReference>
<reference evidence="11" key="1">
    <citation type="journal article" date="2019" name="Nat. Commun.">
        <title>Expansion of phycobilisome linker gene families in mesophilic red algae.</title>
        <authorList>
            <person name="Lee J."/>
            <person name="Kim D."/>
            <person name="Bhattacharya D."/>
            <person name="Yoon H.S."/>
        </authorList>
    </citation>
    <scope>NUCLEOTIDE SEQUENCE [LARGE SCALE GENOMIC DNA]</scope>
    <source>
        <strain evidence="11">CCMP 1328</strain>
    </source>
</reference>
<evidence type="ECO:0000256" key="1">
    <source>
        <dbReference type="ARBA" id="ARBA00004123"/>
    </source>
</evidence>
<dbReference type="Gene3D" id="2.40.30.330">
    <property type="entry name" value="Pre-mRNA cleavage complex subunit Clp1, C-terminal domain"/>
    <property type="match status" value="1"/>
</dbReference>
<comment type="function">
    <text evidence="6">Required for endonucleolytic cleavage during polyadenylation-dependent pre-mRNA 3'-end formation.</text>
</comment>
<dbReference type="GO" id="GO:0006388">
    <property type="term" value="P:tRNA splicing, via endonucleolytic cleavage and ligation"/>
    <property type="evidence" value="ECO:0007669"/>
    <property type="project" value="TreeGrafter"/>
</dbReference>
<keyword evidence="11" id="KW-1185">Reference proteome</keyword>
<keyword evidence="10" id="KW-0808">Transferase</keyword>
<dbReference type="InterPro" id="IPR028606">
    <property type="entry name" value="Clp1"/>
</dbReference>
<comment type="caution">
    <text evidence="10">The sequence shown here is derived from an EMBL/GenBank/DDBJ whole genome shotgun (WGS) entry which is preliminary data.</text>
</comment>
<dbReference type="Proteomes" id="UP000324585">
    <property type="component" value="Unassembled WGS sequence"/>
</dbReference>
<dbReference type="InterPro" id="IPR038238">
    <property type="entry name" value="Clp1_C_sf"/>
</dbReference>
<dbReference type="PANTHER" id="PTHR12755">
    <property type="entry name" value="CLEAVAGE/POLYADENYLATION FACTOR IA SUBUNIT CLP1P"/>
    <property type="match status" value="1"/>
</dbReference>
<dbReference type="OMA" id="CILGVSY"/>
<dbReference type="InterPro" id="IPR032319">
    <property type="entry name" value="CLP1_P"/>
</dbReference>
<dbReference type="AlphaFoldDB" id="A0A5J4YSA3"/>
<evidence type="ECO:0000259" key="9">
    <source>
        <dbReference type="Pfam" id="PF16575"/>
    </source>
</evidence>
<dbReference type="EMBL" id="VRMN01000006">
    <property type="protein sequence ID" value="KAA8493722.1"/>
    <property type="molecule type" value="Genomic_DNA"/>
</dbReference>
<evidence type="ECO:0000256" key="4">
    <source>
        <dbReference type="ARBA" id="ARBA00022840"/>
    </source>
</evidence>
<dbReference type="GO" id="GO:0051731">
    <property type="term" value="F:polynucleotide 5'-hydroxyl-kinase activity"/>
    <property type="evidence" value="ECO:0007669"/>
    <property type="project" value="InterPro"/>
</dbReference>
<dbReference type="InterPro" id="IPR010655">
    <property type="entry name" value="Clp1_C"/>
</dbReference>
<dbReference type="FunFam" id="2.60.120.1030:FF:000001">
    <property type="entry name" value="Protein CLP1 homolog 5"/>
    <property type="match status" value="1"/>
</dbReference>
<evidence type="ECO:0000256" key="3">
    <source>
        <dbReference type="ARBA" id="ARBA00022741"/>
    </source>
</evidence>
<feature type="domain" description="Clp1 P-loop" evidence="9">
    <location>
        <begin position="115"/>
        <end position="302"/>
    </location>
</feature>
<feature type="binding site" evidence="6">
    <location>
        <position position="17"/>
    </location>
    <ligand>
        <name>ATP</name>
        <dbReference type="ChEBI" id="CHEBI:30616"/>
    </ligand>
</feature>
<dbReference type="InterPro" id="IPR038239">
    <property type="entry name" value="Clp1_N_sf"/>
</dbReference>
<sequence>MGAEDEVETFELEEGEELRFEVGASASVELQVTSGYAEVFGVELAQNRRYVFRNAKLALFTWKGCSVTLTGGTEVSYKVAETPMAIYVNAHSVLQSKRKLAKELKMKGPRCIVVGPSSCGKTSLSAILLAYMLKENHSAFFVEADYSEGVLGTPGSIGACAVEHIDVEQGPLFERPICFYYGHLDPSENTECLMQLYSVLGASIDALFGQHDELERRGFVANGPATTIEKGFDVLKHAITALRIDTVLVMDAERLYASLVREFKTDKNVQCVHVPKSGGVVTREDAFIRKFRNDRIKRYFYGPENELHPFTCVLGFDQFKVLRVGDSYQTPDSALPIGVVSTLNPLELEAVSPSATLIHSVLGVSQATDEADVMSKPVFGFCHVTKVDVPKRQMTVLAPSPGKLPGFFLVLGGVKWLEG</sequence>
<keyword evidence="3 6" id="KW-0547">Nucleotide-binding</keyword>
<feature type="domain" description="Clp1 N-terminal" evidence="8">
    <location>
        <begin position="11"/>
        <end position="100"/>
    </location>
</feature>
<keyword evidence="4 6" id="KW-0067">ATP-binding</keyword>
<gene>
    <name evidence="10" type="ORF">FVE85_4859</name>
</gene>
<dbReference type="Gene3D" id="3.40.50.300">
    <property type="entry name" value="P-loop containing nucleotide triphosphate hydrolases"/>
    <property type="match status" value="1"/>
</dbReference>
<comment type="similarity">
    <text evidence="6">Belongs to the Clp1 family. Clp1 subfamily.</text>
</comment>
<dbReference type="GO" id="GO:0005524">
    <property type="term" value="F:ATP binding"/>
    <property type="evidence" value="ECO:0007669"/>
    <property type="project" value="UniProtKB-UniRule"/>
</dbReference>
<evidence type="ECO:0000256" key="6">
    <source>
        <dbReference type="HAMAP-Rule" id="MF_03035"/>
    </source>
</evidence>
<evidence type="ECO:0000256" key="5">
    <source>
        <dbReference type="ARBA" id="ARBA00023242"/>
    </source>
</evidence>
<evidence type="ECO:0000256" key="2">
    <source>
        <dbReference type="ARBA" id="ARBA00022664"/>
    </source>
</evidence>
<name>A0A5J4YSA3_PORPP</name>
<dbReference type="InterPro" id="IPR032324">
    <property type="entry name" value="Clp1_N"/>
</dbReference>
<evidence type="ECO:0000259" key="7">
    <source>
        <dbReference type="Pfam" id="PF06807"/>
    </source>
</evidence>
<dbReference type="FunFam" id="2.40.30.330:FF:000002">
    <property type="entry name" value="Protein CLP1 homolog"/>
    <property type="match status" value="1"/>
</dbReference>
<proteinExistence type="inferred from homology"/>
<keyword evidence="2 6" id="KW-0507">mRNA processing</keyword>
<keyword evidence="10" id="KW-0418">Kinase</keyword>
<evidence type="ECO:0000313" key="11">
    <source>
        <dbReference type="Proteomes" id="UP000324585"/>
    </source>
</evidence>
<feature type="binding site" evidence="6">
    <location>
        <position position="56"/>
    </location>
    <ligand>
        <name>ATP</name>
        <dbReference type="ChEBI" id="CHEBI:30616"/>
    </ligand>
</feature>
<accession>A0A5J4YSA3</accession>